<evidence type="ECO:0000313" key="1">
    <source>
        <dbReference type="EMBL" id="OHV24866.1"/>
    </source>
</evidence>
<organism evidence="1 2">
    <name type="scientific">Parafrankia soli</name>
    <dbReference type="NCBI Taxonomy" id="2599596"/>
    <lineage>
        <taxon>Bacteria</taxon>
        <taxon>Bacillati</taxon>
        <taxon>Actinomycetota</taxon>
        <taxon>Actinomycetes</taxon>
        <taxon>Frankiales</taxon>
        <taxon>Frankiaceae</taxon>
        <taxon>Parafrankia</taxon>
    </lineage>
</organism>
<sequence length="59" mass="7195">MRVRPYQPALYSNIRRSSDHEASDIARANEWFLTMLRTDRSSMTTVWFSRMILVDSWWR</sequence>
<reference evidence="2" key="1">
    <citation type="submission" date="2016-07" db="EMBL/GenBank/DDBJ databases">
        <title>Frankia sp. NRRL B-16219 Genome sequencing.</title>
        <authorList>
            <person name="Ghodhbane-Gtari F."/>
            <person name="Swanson E."/>
            <person name="Gueddou A."/>
            <person name="Louati M."/>
            <person name="Nouioui I."/>
            <person name="Hezbri K."/>
            <person name="Abebe-Akele F."/>
            <person name="Simpson S."/>
            <person name="Morris K."/>
            <person name="Thomas K."/>
            <person name="Gtari M."/>
            <person name="Tisa L.S."/>
        </authorList>
    </citation>
    <scope>NUCLEOTIDE SEQUENCE [LARGE SCALE GENOMIC DNA]</scope>
    <source>
        <strain evidence="2">NRRL B-16219</strain>
    </source>
</reference>
<accession>A0A1S1PU68</accession>
<proteinExistence type="predicted"/>
<keyword evidence="2" id="KW-1185">Reference proteome</keyword>
<gene>
    <name evidence="1" type="ORF">BBK14_22745</name>
</gene>
<comment type="caution">
    <text evidence="1">The sequence shown here is derived from an EMBL/GenBank/DDBJ whole genome shotgun (WGS) entry which is preliminary data.</text>
</comment>
<dbReference type="Proteomes" id="UP000179769">
    <property type="component" value="Unassembled WGS sequence"/>
</dbReference>
<name>A0A1S1PU68_9ACTN</name>
<protein>
    <submittedName>
        <fullName evidence="1">Uncharacterized protein</fullName>
    </submittedName>
</protein>
<dbReference type="AlphaFoldDB" id="A0A1S1PU68"/>
<dbReference type="EMBL" id="MAXA01000233">
    <property type="protein sequence ID" value="OHV24866.1"/>
    <property type="molecule type" value="Genomic_DNA"/>
</dbReference>
<evidence type="ECO:0000313" key="2">
    <source>
        <dbReference type="Proteomes" id="UP000179769"/>
    </source>
</evidence>